<accession>A0A4Q9FZQ7</accession>
<organism evidence="3 4">
    <name type="scientific">Paracoccus subflavus</name>
    <dbReference type="NCBI Taxonomy" id="2528244"/>
    <lineage>
        <taxon>Bacteria</taxon>
        <taxon>Pseudomonadati</taxon>
        <taxon>Pseudomonadota</taxon>
        <taxon>Alphaproteobacteria</taxon>
        <taxon>Rhodobacterales</taxon>
        <taxon>Paracoccaceae</taxon>
        <taxon>Paracoccus</taxon>
    </lineage>
</organism>
<dbReference type="AlphaFoldDB" id="A0A4Q9FZQ7"/>
<keyword evidence="4" id="KW-1185">Reference proteome</keyword>
<sequence>MRIGYRIFLAGLAVACLSSGRAGAQAPDDDLSRQAHSLRQIISTMEAEAAELEPRLAAARQQLTDLNGKIEQATAQMDAVSRDLAEGKAAEAEMRAAITQATEERNRQQADLETARREMADAQARTESARAALAQITGDRDRRQAELDAAAKELDDLESRTQAARAALAEITQRHEAMQADLVRSQDLAAQIAEQENRSRDLADAVRRLTAELTALTRVRDAALAEAQPPSPQPAGTEAEPDAAASPAGLQARDSRQVDAALAAAPALPQGGDRRGQLRTLLVEGHCVTDALAQVQNPINRQTLLVLVGRLGGC</sequence>
<evidence type="ECO:0000256" key="2">
    <source>
        <dbReference type="SAM" id="SignalP"/>
    </source>
</evidence>
<dbReference type="RefSeq" id="WP_130991950.1">
    <property type="nucleotide sequence ID" value="NZ_SISK01000012.1"/>
</dbReference>
<evidence type="ECO:0008006" key="5">
    <source>
        <dbReference type="Google" id="ProtNLM"/>
    </source>
</evidence>
<evidence type="ECO:0000313" key="4">
    <source>
        <dbReference type="Proteomes" id="UP000293520"/>
    </source>
</evidence>
<dbReference type="Gene3D" id="1.10.287.1490">
    <property type="match status" value="1"/>
</dbReference>
<protein>
    <recommendedName>
        <fullName evidence="5">Chromosome partition protein Smc</fullName>
    </recommendedName>
</protein>
<proteinExistence type="predicted"/>
<gene>
    <name evidence="3" type="ORF">EYE42_14080</name>
</gene>
<comment type="caution">
    <text evidence="3">The sequence shown here is derived from an EMBL/GenBank/DDBJ whole genome shotgun (WGS) entry which is preliminary data.</text>
</comment>
<reference evidence="3 4" key="1">
    <citation type="submission" date="2019-02" db="EMBL/GenBank/DDBJ databases">
        <title>Paracoccus subflavus sp. nov., isolated from marine sediment of the Pacific Ocean.</title>
        <authorList>
            <person name="Zhang G."/>
        </authorList>
    </citation>
    <scope>NUCLEOTIDE SEQUENCE [LARGE SCALE GENOMIC DNA]</scope>
    <source>
        <strain evidence="3 4">GY0581</strain>
    </source>
</reference>
<evidence type="ECO:0000256" key="1">
    <source>
        <dbReference type="SAM" id="MobiDB-lite"/>
    </source>
</evidence>
<evidence type="ECO:0000313" key="3">
    <source>
        <dbReference type="EMBL" id="TBN37770.1"/>
    </source>
</evidence>
<feature type="chain" id="PRO_5020292364" description="Chromosome partition protein Smc" evidence="2">
    <location>
        <begin position="25"/>
        <end position="314"/>
    </location>
</feature>
<dbReference type="EMBL" id="SISK01000012">
    <property type="protein sequence ID" value="TBN37770.1"/>
    <property type="molecule type" value="Genomic_DNA"/>
</dbReference>
<feature type="region of interest" description="Disordered" evidence="1">
    <location>
        <begin position="224"/>
        <end position="258"/>
    </location>
</feature>
<dbReference type="OrthoDB" id="7778374at2"/>
<dbReference type="Proteomes" id="UP000293520">
    <property type="component" value="Unassembled WGS sequence"/>
</dbReference>
<keyword evidence="2" id="KW-0732">Signal</keyword>
<feature type="signal peptide" evidence="2">
    <location>
        <begin position="1"/>
        <end position="24"/>
    </location>
</feature>
<name>A0A4Q9FZQ7_9RHOB</name>